<dbReference type="Proteomes" id="UP000241818">
    <property type="component" value="Unassembled WGS sequence"/>
</dbReference>
<dbReference type="InterPro" id="IPR020946">
    <property type="entry name" value="Flavin_mOase-like"/>
</dbReference>
<evidence type="ECO:0000256" key="2">
    <source>
        <dbReference type="ARBA" id="ARBA00022630"/>
    </source>
</evidence>
<dbReference type="Gene3D" id="3.50.50.60">
    <property type="entry name" value="FAD/NAD(P)-binding domain"/>
    <property type="match status" value="2"/>
</dbReference>
<dbReference type="GO" id="GO:0050660">
    <property type="term" value="F:flavin adenine dinucleotide binding"/>
    <property type="evidence" value="ECO:0007669"/>
    <property type="project" value="InterPro"/>
</dbReference>
<dbReference type="PANTHER" id="PTHR42877:SF11">
    <property type="entry name" value="MONOOXYGENASE, PUTATIVE (AFU_ORTHOLOGUE AFUA_6G13790)-RELATED"/>
    <property type="match status" value="1"/>
</dbReference>
<dbReference type="EMBL" id="KZ679008">
    <property type="protein sequence ID" value="PSS22942.1"/>
    <property type="molecule type" value="Genomic_DNA"/>
</dbReference>
<gene>
    <name evidence="6" type="ORF">M430DRAFT_135347</name>
</gene>
<dbReference type="InParanoid" id="A0A2T3B7Y1"/>
<protein>
    <recommendedName>
        <fullName evidence="8">FAD/NAD(P)-binding domain-containing protein</fullName>
    </recommendedName>
</protein>
<feature type="compositionally biased region" description="Low complexity" evidence="5">
    <location>
        <begin position="12"/>
        <end position="26"/>
    </location>
</feature>
<evidence type="ECO:0000256" key="5">
    <source>
        <dbReference type="SAM" id="MobiDB-lite"/>
    </source>
</evidence>
<dbReference type="Pfam" id="PF00743">
    <property type="entry name" value="FMO-like"/>
    <property type="match status" value="1"/>
</dbReference>
<dbReference type="STRING" id="857342.A0A2T3B7Y1"/>
<dbReference type="OrthoDB" id="74360at2759"/>
<evidence type="ECO:0000313" key="7">
    <source>
        <dbReference type="Proteomes" id="UP000241818"/>
    </source>
</evidence>
<dbReference type="GO" id="GO:0050661">
    <property type="term" value="F:NADP binding"/>
    <property type="evidence" value="ECO:0007669"/>
    <property type="project" value="InterPro"/>
</dbReference>
<dbReference type="InterPro" id="IPR051209">
    <property type="entry name" value="FAD-bind_Monooxygenase_sf"/>
</dbReference>
<organism evidence="6 7">
    <name type="scientific">Amorphotheca resinae ATCC 22711</name>
    <dbReference type="NCBI Taxonomy" id="857342"/>
    <lineage>
        <taxon>Eukaryota</taxon>
        <taxon>Fungi</taxon>
        <taxon>Dikarya</taxon>
        <taxon>Ascomycota</taxon>
        <taxon>Pezizomycotina</taxon>
        <taxon>Leotiomycetes</taxon>
        <taxon>Helotiales</taxon>
        <taxon>Amorphothecaceae</taxon>
        <taxon>Amorphotheca</taxon>
    </lineage>
</organism>
<dbReference type="RefSeq" id="XP_024722988.1">
    <property type="nucleotide sequence ID" value="XM_024862403.1"/>
</dbReference>
<dbReference type="AlphaFoldDB" id="A0A2T3B7Y1"/>
<dbReference type="PANTHER" id="PTHR42877">
    <property type="entry name" value="L-ORNITHINE N(5)-MONOOXYGENASE-RELATED"/>
    <property type="match status" value="1"/>
</dbReference>
<dbReference type="SUPFAM" id="SSF51905">
    <property type="entry name" value="FAD/NAD(P)-binding domain"/>
    <property type="match status" value="1"/>
</dbReference>
<comment type="similarity">
    <text evidence="1">Belongs to the FAD-binding monooxygenase family.</text>
</comment>
<dbReference type="InterPro" id="IPR036188">
    <property type="entry name" value="FAD/NAD-bd_sf"/>
</dbReference>
<evidence type="ECO:0000313" key="6">
    <source>
        <dbReference type="EMBL" id="PSS22942.1"/>
    </source>
</evidence>
<evidence type="ECO:0008006" key="8">
    <source>
        <dbReference type="Google" id="ProtNLM"/>
    </source>
</evidence>
<evidence type="ECO:0000256" key="4">
    <source>
        <dbReference type="ARBA" id="ARBA00023002"/>
    </source>
</evidence>
<accession>A0A2T3B7Y1</accession>
<dbReference type="GO" id="GO:0004499">
    <property type="term" value="F:N,N-dimethylaniline monooxygenase activity"/>
    <property type="evidence" value="ECO:0007669"/>
    <property type="project" value="InterPro"/>
</dbReference>
<keyword evidence="2" id="KW-0285">Flavoprotein</keyword>
<proteinExistence type="inferred from homology"/>
<feature type="region of interest" description="Disordered" evidence="5">
    <location>
        <begin position="1"/>
        <end position="26"/>
    </location>
</feature>
<sequence length="580" mass="64888">MANENDHATAEVNGSNGINSSNGVNGSNATNGASGYQYSRQYLGKPRPIRIVVAGAGVSGIAAVKLFKEKFVGQPVDLQIYEKNPDVGGTWFENRYPGCSCDVPAHSYTYSWEGNPRWSKPYVGSPELFSYFKGRAKAYGVFDYTKLEHRVVGTTWDDKTGQWQIEVEDIKAGKKFLDKAEVFINACGFLNTWKWPDIPGLETFKGHMAHSARWDESYSFNDKAVAVIGSGSSAIQIVPKIQPIAKSLISFNRSKTWISPEFAEDIAASNRDETFTEEQQAAWEKNPQEFLAYRKKIEGAMNNFFDMQFKDSEAQRVAFEVTTKRMRERLTKEGLAEKLIPDFAFGCRRLTPGHGYLEALSADNVEVRTDHIAKIVPEGIEMVDGTVFKLDAIICATGFDTSFCPAFPVIGKHGKDLRDVWKEEPRSYLSVAASGFPNYFLTSGPNFPLANGSLVPCLEQCISFAYAAARKIQREGIKGLSPRQEAVDEFQEHKDALMKDLVWSSGCRSWYKNGKIDGKVWGPWCGSTLHFLELMAEPRWEDFEIEYVSPNRFQYLGTGMTEIEEKGGDRAWYLAQPGAA</sequence>
<name>A0A2T3B7Y1_AMORE</name>
<reference evidence="6 7" key="1">
    <citation type="journal article" date="2018" name="New Phytol.">
        <title>Comparative genomics and transcriptomics depict ericoid mycorrhizal fungi as versatile saprotrophs and plant mutualists.</title>
        <authorList>
            <person name="Martino E."/>
            <person name="Morin E."/>
            <person name="Grelet G.A."/>
            <person name="Kuo A."/>
            <person name="Kohler A."/>
            <person name="Daghino S."/>
            <person name="Barry K.W."/>
            <person name="Cichocki N."/>
            <person name="Clum A."/>
            <person name="Dockter R.B."/>
            <person name="Hainaut M."/>
            <person name="Kuo R.C."/>
            <person name="LaButti K."/>
            <person name="Lindahl B.D."/>
            <person name="Lindquist E.A."/>
            <person name="Lipzen A."/>
            <person name="Khouja H.R."/>
            <person name="Magnuson J."/>
            <person name="Murat C."/>
            <person name="Ohm R.A."/>
            <person name="Singer S.W."/>
            <person name="Spatafora J.W."/>
            <person name="Wang M."/>
            <person name="Veneault-Fourrey C."/>
            <person name="Henrissat B."/>
            <person name="Grigoriev I.V."/>
            <person name="Martin F.M."/>
            <person name="Perotto S."/>
        </authorList>
    </citation>
    <scope>NUCLEOTIDE SEQUENCE [LARGE SCALE GENOMIC DNA]</scope>
    <source>
        <strain evidence="6 7">ATCC 22711</strain>
    </source>
</reference>
<keyword evidence="4" id="KW-0560">Oxidoreductase</keyword>
<dbReference type="GeneID" id="36570484"/>
<keyword evidence="7" id="KW-1185">Reference proteome</keyword>
<evidence type="ECO:0000256" key="1">
    <source>
        <dbReference type="ARBA" id="ARBA00010139"/>
    </source>
</evidence>
<evidence type="ECO:0000256" key="3">
    <source>
        <dbReference type="ARBA" id="ARBA00022827"/>
    </source>
</evidence>
<keyword evidence="3" id="KW-0274">FAD</keyword>